<dbReference type="Proteomes" id="UP000821837">
    <property type="component" value="Chromosome 11"/>
</dbReference>
<evidence type="ECO:0008006" key="4">
    <source>
        <dbReference type="Google" id="ProtNLM"/>
    </source>
</evidence>
<protein>
    <recommendedName>
        <fullName evidence="4">Secreted protein</fullName>
    </recommendedName>
</protein>
<accession>A0A9D4QCG9</accession>
<sequence>MYRALAILCFGLACAVGGVSSAALYKDIAGCTTPEAEKCGYDFVPYFLTPKLADDAKGLAAQCTLFKRQLKCGEDFAVKCLDGLPKGVILLMLRAAVDEYGMFCNTTNPKHKAYRLQRRRADDRASLIPAQKSEGIEVMDKGKI</sequence>
<evidence type="ECO:0000256" key="1">
    <source>
        <dbReference type="SAM" id="SignalP"/>
    </source>
</evidence>
<reference evidence="2" key="2">
    <citation type="submission" date="2021-09" db="EMBL/GenBank/DDBJ databases">
        <authorList>
            <person name="Jia N."/>
            <person name="Wang J."/>
            <person name="Shi W."/>
            <person name="Du L."/>
            <person name="Sun Y."/>
            <person name="Zhan W."/>
            <person name="Jiang J."/>
            <person name="Wang Q."/>
            <person name="Zhang B."/>
            <person name="Ji P."/>
            <person name="Sakyi L.B."/>
            <person name="Cui X."/>
            <person name="Yuan T."/>
            <person name="Jiang B."/>
            <person name="Yang W."/>
            <person name="Lam T.T.-Y."/>
            <person name="Chang Q."/>
            <person name="Ding S."/>
            <person name="Wang X."/>
            <person name="Zhu J."/>
            <person name="Ruan X."/>
            <person name="Zhao L."/>
            <person name="Wei J."/>
            <person name="Que T."/>
            <person name="Du C."/>
            <person name="Cheng J."/>
            <person name="Dai P."/>
            <person name="Han X."/>
            <person name="Huang E."/>
            <person name="Gao Y."/>
            <person name="Liu J."/>
            <person name="Shao H."/>
            <person name="Ye R."/>
            <person name="Li L."/>
            <person name="Wei W."/>
            <person name="Wang X."/>
            <person name="Wang C."/>
            <person name="Huo Q."/>
            <person name="Li W."/>
            <person name="Guo W."/>
            <person name="Chen H."/>
            <person name="Chen S."/>
            <person name="Zhou L."/>
            <person name="Zhou L."/>
            <person name="Ni X."/>
            <person name="Tian J."/>
            <person name="Zhou Y."/>
            <person name="Sheng Y."/>
            <person name="Liu T."/>
            <person name="Pan Y."/>
            <person name="Xia L."/>
            <person name="Li J."/>
            <person name="Zhao F."/>
            <person name="Cao W."/>
        </authorList>
    </citation>
    <scope>NUCLEOTIDE SEQUENCE</scope>
    <source>
        <strain evidence="2">Rsan-2018</strain>
        <tissue evidence="2">Larvae</tissue>
    </source>
</reference>
<evidence type="ECO:0000313" key="3">
    <source>
        <dbReference type="Proteomes" id="UP000821837"/>
    </source>
</evidence>
<name>A0A9D4QCG9_RHISA</name>
<gene>
    <name evidence="2" type="ORF">HPB52_015280</name>
</gene>
<proteinExistence type="predicted"/>
<keyword evidence="3" id="KW-1185">Reference proteome</keyword>
<dbReference type="AlphaFoldDB" id="A0A9D4QCG9"/>
<organism evidence="2 3">
    <name type="scientific">Rhipicephalus sanguineus</name>
    <name type="common">Brown dog tick</name>
    <name type="synonym">Ixodes sanguineus</name>
    <dbReference type="NCBI Taxonomy" id="34632"/>
    <lineage>
        <taxon>Eukaryota</taxon>
        <taxon>Metazoa</taxon>
        <taxon>Ecdysozoa</taxon>
        <taxon>Arthropoda</taxon>
        <taxon>Chelicerata</taxon>
        <taxon>Arachnida</taxon>
        <taxon>Acari</taxon>
        <taxon>Parasitiformes</taxon>
        <taxon>Ixodida</taxon>
        <taxon>Ixodoidea</taxon>
        <taxon>Ixodidae</taxon>
        <taxon>Rhipicephalinae</taxon>
        <taxon>Rhipicephalus</taxon>
        <taxon>Rhipicephalus</taxon>
    </lineage>
</organism>
<comment type="caution">
    <text evidence="2">The sequence shown here is derived from an EMBL/GenBank/DDBJ whole genome shotgun (WGS) entry which is preliminary data.</text>
</comment>
<evidence type="ECO:0000313" key="2">
    <source>
        <dbReference type="EMBL" id="KAH7972684.1"/>
    </source>
</evidence>
<reference evidence="2" key="1">
    <citation type="journal article" date="2020" name="Cell">
        <title>Large-Scale Comparative Analyses of Tick Genomes Elucidate Their Genetic Diversity and Vector Capacities.</title>
        <authorList>
            <consortium name="Tick Genome and Microbiome Consortium (TIGMIC)"/>
            <person name="Jia N."/>
            <person name="Wang J."/>
            <person name="Shi W."/>
            <person name="Du L."/>
            <person name="Sun Y."/>
            <person name="Zhan W."/>
            <person name="Jiang J.F."/>
            <person name="Wang Q."/>
            <person name="Zhang B."/>
            <person name="Ji P."/>
            <person name="Bell-Sakyi L."/>
            <person name="Cui X.M."/>
            <person name="Yuan T.T."/>
            <person name="Jiang B.G."/>
            <person name="Yang W.F."/>
            <person name="Lam T.T."/>
            <person name="Chang Q.C."/>
            <person name="Ding S.J."/>
            <person name="Wang X.J."/>
            <person name="Zhu J.G."/>
            <person name="Ruan X.D."/>
            <person name="Zhao L."/>
            <person name="Wei J.T."/>
            <person name="Ye R.Z."/>
            <person name="Que T.C."/>
            <person name="Du C.H."/>
            <person name="Zhou Y.H."/>
            <person name="Cheng J.X."/>
            <person name="Dai P.F."/>
            <person name="Guo W.B."/>
            <person name="Han X.H."/>
            <person name="Huang E.J."/>
            <person name="Li L.F."/>
            <person name="Wei W."/>
            <person name="Gao Y.C."/>
            <person name="Liu J.Z."/>
            <person name="Shao H.Z."/>
            <person name="Wang X."/>
            <person name="Wang C.C."/>
            <person name="Yang T.C."/>
            <person name="Huo Q.B."/>
            <person name="Li W."/>
            <person name="Chen H.Y."/>
            <person name="Chen S.E."/>
            <person name="Zhou L.G."/>
            <person name="Ni X.B."/>
            <person name="Tian J.H."/>
            <person name="Sheng Y."/>
            <person name="Liu T."/>
            <person name="Pan Y.S."/>
            <person name="Xia L.Y."/>
            <person name="Li J."/>
            <person name="Zhao F."/>
            <person name="Cao W.C."/>
        </authorList>
    </citation>
    <scope>NUCLEOTIDE SEQUENCE</scope>
    <source>
        <strain evidence="2">Rsan-2018</strain>
    </source>
</reference>
<feature type="signal peptide" evidence="1">
    <location>
        <begin position="1"/>
        <end position="21"/>
    </location>
</feature>
<keyword evidence="1" id="KW-0732">Signal</keyword>
<dbReference type="VEuPathDB" id="VectorBase:RSAN_047423"/>
<feature type="chain" id="PRO_5038767578" description="Secreted protein" evidence="1">
    <location>
        <begin position="22"/>
        <end position="144"/>
    </location>
</feature>
<dbReference type="EMBL" id="JABSTV010001247">
    <property type="protein sequence ID" value="KAH7972684.1"/>
    <property type="molecule type" value="Genomic_DNA"/>
</dbReference>